<evidence type="ECO:0000313" key="2">
    <source>
        <dbReference type="Proteomes" id="UP000248132"/>
    </source>
</evidence>
<dbReference type="RefSeq" id="WP_110463332.1">
    <property type="nucleotide sequence ID" value="NZ_QKMR01000026.1"/>
</dbReference>
<accession>A0A318XKH4</accession>
<protein>
    <submittedName>
        <fullName evidence="1">Uncharacterized protein</fullName>
    </submittedName>
</protein>
<dbReference type="Gene3D" id="2.60.40.10">
    <property type="entry name" value="Immunoglobulins"/>
    <property type="match status" value="1"/>
</dbReference>
<proteinExistence type="predicted"/>
<gene>
    <name evidence="1" type="ORF">LY28_03376</name>
</gene>
<dbReference type="EMBL" id="QKMR01000026">
    <property type="protein sequence ID" value="PYG85016.1"/>
    <property type="molecule type" value="Genomic_DNA"/>
</dbReference>
<dbReference type="OrthoDB" id="2442444at2"/>
<dbReference type="AlphaFoldDB" id="A0A318XKH4"/>
<organism evidence="1 2">
    <name type="scientific">Ruminiclostridium sufflavum DSM 19573</name>
    <dbReference type="NCBI Taxonomy" id="1121337"/>
    <lineage>
        <taxon>Bacteria</taxon>
        <taxon>Bacillati</taxon>
        <taxon>Bacillota</taxon>
        <taxon>Clostridia</taxon>
        <taxon>Eubacteriales</taxon>
        <taxon>Oscillospiraceae</taxon>
        <taxon>Ruminiclostridium</taxon>
    </lineage>
</organism>
<sequence length="180" mass="19696">MTKIVHQLEVSNDKKKRNSIMLFCLSFLFILSVVIPLNPGTANADSSWRIYVLTPVEQVVSLSNPSVAVPGGRGFMTPQQICILNADGGPVINAPVTFEVSTHPYITSLMRGSYSRKITVYTDSNGIATCANTNSGFLGEGFQIYSEYVAIKQTLQVTASVQGLTPVTFNTVVKTYRYPY</sequence>
<comment type="caution">
    <text evidence="1">The sequence shown here is derived from an EMBL/GenBank/DDBJ whole genome shotgun (WGS) entry which is preliminary data.</text>
</comment>
<dbReference type="Proteomes" id="UP000248132">
    <property type="component" value="Unassembled WGS sequence"/>
</dbReference>
<keyword evidence="2" id="KW-1185">Reference proteome</keyword>
<evidence type="ECO:0000313" key="1">
    <source>
        <dbReference type="EMBL" id="PYG85016.1"/>
    </source>
</evidence>
<name>A0A318XKH4_9FIRM</name>
<reference evidence="1 2" key="1">
    <citation type="submission" date="2018-06" db="EMBL/GenBank/DDBJ databases">
        <title>Genomic Encyclopedia of Type Strains, Phase I: the one thousand microbial genomes (KMG-I) project.</title>
        <authorList>
            <person name="Kyrpides N."/>
        </authorList>
    </citation>
    <scope>NUCLEOTIDE SEQUENCE [LARGE SCALE GENOMIC DNA]</scope>
    <source>
        <strain evidence="1 2">DSM 19573</strain>
    </source>
</reference>
<dbReference type="InterPro" id="IPR013783">
    <property type="entry name" value="Ig-like_fold"/>
</dbReference>